<evidence type="ECO:0000256" key="1">
    <source>
        <dbReference type="ARBA" id="ARBA00022617"/>
    </source>
</evidence>
<keyword evidence="2 4" id="KW-0479">Metal-binding</keyword>
<dbReference type="Gene3D" id="1.10.760.10">
    <property type="entry name" value="Cytochrome c-like domain"/>
    <property type="match status" value="1"/>
</dbReference>
<dbReference type="KEGG" id="luo:HHL09_14275"/>
<protein>
    <submittedName>
        <fullName evidence="7">Cytochrome c</fullName>
    </submittedName>
</protein>
<reference evidence="7 8" key="1">
    <citation type="submission" date="2020-04" db="EMBL/GenBank/DDBJ databases">
        <title>Luteolibacter sp. G-1-1-1 isolated from soil.</title>
        <authorList>
            <person name="Dahal R.H."/>
        </authorList>
    </citation>
    <scope>NUCLEOTIDE SEQUENCE [LARGE SCALE GENOMIC DNA]</scope>
    <source>
        <strain evidence="7 8">G-1-1-1</strain>
    </source>
</reference>
<dbReference type="SUPFAM" id="SSF46626">
    <property type="entry name" value="Cytochrome c"/>
    <property type="match status" value="1"/>
</dbReference>
<dbReference type="EMBL" id="CP051774">
    <property type="protein sequence ID" value="QJE96902.1"/>
    <property type="molecule type" value="Genomic_DNA"/>
</dbReference>
<gene>
    <name evidence="7" type="ORF">HHL09_14275</name>
</gene>
<dbReference type="InterPro" id="IPR036909">
    <property type="entry name" value="Cyt_c-like_dom_sf"/>
</dbReference>
<evidence type="ECO:0000313" key="7">
    <source>
        <dbReference type="EMBL" id="QJE96902.1"/>
    </source>
</evidence>
<evidence type="ECO:0000256" key="4">
    <source>
        <dbReference type="PROSITE-ProRule" id="PRU00433"/>
    </source>
</evidence>
<feature type="signal peptide" evidence="5">
    <location>
        <begin position="1"/>
        <end position="18"/>
    </location>
</feature>
<dbReference type="InterPro" id="IPR009056">
    <property type="entry name" value="Cyt_c-like_dom"/>
</dbReference>
<proteinExistence type="predicted"/>
<keyword evidence="3 4" id="KW-0408">Iron</keyword>
<keyword evidence="1 4" id="KW-0349">Heme</keyword>
<feature type="chain" id="PRO_5032404156" evidence="5">
    <location>
        <begin position="19"/>
        <end position="288"/>
    </location>
</feature>
<evidence type="ECO:0000256" key="3">
    <source>
        <dbReference type="ARBA" id="ARBA00023004"/>
    </source>
</evidence>
<dbReference type="GO" id="GO:0009055">
    <property type="term" value="F:electron transfer activity"/>
    <property type="evidence" value="ECO:0007669"/>
    <property type="project" value="InterPro"/>
</dbReference>
<keyword evidence="5" id="KW-0732">Signal</keyword>
<dbReference type="Proteomes" id="UP000501812">
    <property type="component" value="Chromosome"/>
</dbReference>
<evidence type="ECO:0000313" key="8">
    <source>
        <dbReference type="Proteomes" id="UP000501812"/>
    </source>
</evidence>
<dbReference type="GO" id="GO:0046872">
    <property type="term" value="F:metal ion binding"/>
    <property type="evidence" value="ECO:0007669"/>
    <property type="project" value="UniProtKB-KW"/>
</dbReference>
<dbReference type="AlphaFoldDB" id="A0A858RJ82"/>
<name>A0A858RJ82_9BACT</name>
<evidence type="ECO:0000256" key="2">
    <source>
        <dbReference type="ARBA" id="ARBA00022723"/>
    </source>
</evidence>
<evidence type="ECO:0000259" key="6">
    <source>
        <dbReference type="PROSITE" id="PS51007"/>
    </source>
</evidence>
<dbReference type="GO" id="GO:0020037">
    <property type="term" value="F:heme binding"/>
    <property type="evidence" value="ECO:0007669"/>
    <property type="project" value="InterPro"/>
</dbReference>
<feature type="domain" description="Cytochrome c" evidence="6">
    <location>
        <begin position="17"/>
        <end position="98"/>
    </location>
</feature>
<sequence>MKHPIVFAALFSGSAALAANTPAELFQMNCSACHAVDHMLVGPSLVEISGLYRDNPDDFVKWCIQPQHKREGVVEMPSMTHLGEPALRELHQYVIAAAAGKTELKKGDGDPFTPPREMVRRPQVQRIFLPDASPAAIAVALPGDLSYCFDAGECRLRYVWKGGFIVGTPYWKANGSSLAKLDGDVVYRETEFPVAFEGESKHPELKFHGYRVSKEGIPTFSYSRDGVAWQETILPLPDGSGIERRFESTGGRPLAVRTVSGISVSSSTGTGSIGAPEAKSFTLTYRWK</sequence>
<dbReference type="RefSeq" id="WP_169455302.1">
    <property type="nucleotide sequence ID" value="NZ_CP051774.1"/>
</dbReference>
<dbReference type="PROSITE" id="PS51007">
    <property type="entry name" value="CYTC"/>
    <property type="match status" value="1"/>
</dbReference>
<accession>A0A858RJ82</accession>
<organism evidence="7 8">
    <name type="scientific">Luteolibacter luteus</name>
    <dbReference type="NCBI Taxonomy" id="2728835"/>
    <lineage>
        <taxon>Bacteria</taxon>
        <taxon>Pseudomonadati</taxon>
        <taxon>Verrucomicrobiota</taxon>
        <taxon>Verrucomicrobiia</taxon>
        <taxon>Verrucomicrobiales</taxon>
        <taxon>Verrucomicrobiaceae</taxon>
        <taxon>Luteolibacter</taxon>
    </lineage>
</organism>
<keyword evidence="8" id="KW-1185">Reference proteome</keyword>
<evidence type="ECO:0000256" key="5">
    <source>
        <dbReference type="SAM" id="SignalP"/>
    </source>
</evidence>